<keyword evidence="3" id="KW-1185">Reference proteome</keyword>
<proteinExistence type="predicted"/>
<feature type="region of interest" description="Disordered" evidence="1">
    <location>
        <begin position="122"/>
        <end position="143"/>
    </location>
</feature>
<gene>
    <name evidence="2" type="ORF">NDU88_001735</name>
</gene>
<sequence length="156" mass="16915">MLARARNQGVPEDQQQVQNRRNQEVSRGLAQVQDWTEPGYSRGPAARTEAHSETSSTRSEPGVPGSEKANETQAQAQAQAGTRTQSGRRSRRGSIAPEGHTGPLSPRAPILVISRLCQGARSLQASEGRRQGGFKLGSGKRRRADAWPFNSAWTTV</sequence>
<evidence type="ECO:0000313" key="2">
    <source>
        <dbReference type="EMBL" id="KAJ1148911.1"/>
    </source>
</evidence>
<organism evidence="2 3">
    <name type="scientific">Pleurodeles waltl</name>
    <name type="common">Iberian ribbed newt</name>
    <dbReference type="NCBI Taxonomy" id="8319"/>
    <lineage>
        <taxon>Eukaryota</taxon>
        <taxon>Metazoa</taxon>
        <taxon>Chordata</taxon>
        <taxon>Craniata</taxon>
        <taxon>Vertebrata</taxon>
        <taxon>Euteleostomi</taxon>
        <taxon>Amphibia</taxon>
        <taxon>Batrachia</taxon>
        <taxon>Caudata</taxon>
        <taxon>Salamandroidea</taxon>
        <taxon>Salamandridae</taxon>
        <taxon>Pleurodelinae</taxon>
        <taxon>Pleurodeles</taxon>
    </lineage>
</organism>
<dbReference type="AlphaFoldDB" id="A0AAV7R7Z0"/>
<evidence type="ECO:0000313" key="3">
    <source>
        <dbReference type="Proteomes" id="UP001066276"/>
    </source>
</evidence>
<feature type="compositionally biased region" description="Low complexity" evidence="1">
    <location>
        <begin position="73"/>
        <end position="85"/>
    </location>
</feature>
<protein>
    <submittedName>
        <fullName evidence="2">Uncharacterized protein</fullName>
    </submittedName>
</protein>
<feature type="region of interest" description="Disordered" evidence="1">
    <location>
        <begin position="1"/>
        <end position="109"/>
    </location>
</feature>
<accession>A0AAV7R7Z0</accession>
<comment type="caution">
    <text evidence="2">The sequence shown here is derived from an EMBL/GenBank/DDBJ whole genome shotgun (WGS) entry which is preliminary data.</text>
</comment>
<dbReference type="Proteomes" id="UP001066276">
    <property type="component" value="Chromosome 5"/>
</dbReference>
<reference evidence="2" key="1">
    <citation type="journal article" date="2022" name="bioRxiv">
        <title>Sequencing and chromosome-scale assembly of the giantPleurodeles waltlgenome.</title>
        <authorList>
            <person name="Brown T."/>
            <person name="Elewa A."/>
            <person name="Iarovenko S."/>
            <person name="Subramanian E."/>
            <person name="Araus A.J."/>
            <person name="Petzold A."/>
            <person name="Susuki M."/>
            <person name="Suzuki K.-i.T."/>
            <person name="Hayashi T."/>
            <person name="Toyoda A."/>
            <person name="Oliveira C."/>
            <person name="Osipova E."/>
            <person name="Leigh N.D."/>
            <person name="Simon A."/>
            <person name="Yun M.H."/>
        </authorList>
    </citation>
    <scope>NUCLEOTIDE SEQUENCE</scope>
    <source>
        <strain evidence="2">20211129_DDA</strain>
        <tissue evidence="2">Liver</tissue>
    </source>
</reference>
<name>A0AAV7R7Z0_PLEWA</name>
<evidence type="ECO:0000256" key="1">
    <source>
        <dbReference type="SAM" id="MobiDB-lite"/>
    </source>
</evidence>
<dbReference type="EMBL" id="JANPWB010000009">
    <property type="protein sequence ID" value="KAJ1148911.1"/>
    <property type="molecule type" value="Genomic_DNA"/>
</dbReference>